<dbReference type="Proteomes" id="UP000285190">
    <property type="component" value="Unassembled WGS sequence"/>
</dbReference>
<accession>A0A418WZS5</accession>
<dbReference type="Pfam" id="PF03724">
    <property type="entry name" value="META"/>
    <property type="match status" value="1"/>
</dbReference>
<dbReference type="InterPro" id="IPR038670">
    <property type="entry name" value="HslJ-like_sf"/>
</dbReference>
<organism evidence="3 4">
    <name type="scientific">Noviherbaspirillum cavernae</name>
    <dbReference type="NCBI Taxonomy" id="2320862"/>
    <lineage>
        <taxon>Bacteria</taxon>
        <taxon>Pseudomonadati</taxon>
        <taxon>Pseudomonadota</taxon>
        <taxon>Betaproteobacteria</taxon>
        <taxon>Burkholderiales</taxon>
        <taxon>Oxalobacteraceae</taxon>
        <taxon>Noviherbaspirillum</taxon>
    </lineage>
</organism>
<name>A0A418WZS5_9BURK</name>
<evidence type="ECO:0000256" key="1">
    <source>
        <dbReference type="SAM" id="SignalP"/>
    </source>
</evidence>
<gene>
    <name evidence="3" type="ORF">D3870_06535</name>
</gene>
<comment type="caution">
    <text evidence="3">The sequence shown here is derived from an EMBL/GenBank/DDBJ whole genome shotgun (WGS) entry which is preliminary data.</text>
</comment>
<protein>
    <submittedName>
        <fullName evidence="3">META domain-containing protein</fullName>
    </submittedName>
</protein>
<dbReference type="Gene3D" id="2.40.128.270">
    <property type="match status" value="1"/>
</dbReference>
<dbReference type="AlphaFoldDB" id="A0A418WZS5"/>
<sequence>MNSLRTMVMAALVLVVTACATPSGNLGGTSWQLVKFQGGDDTTLIPDDKAKYTVTFGSDGRVSARIDCNRGVGTWESAGPNQLQFGPLALTRAMCAPGSLHDRIAKDWPYVRSYVIKDGHLFLSLMADAGIYEFERTQK</sequence>
<dbReference type="OrthoDB" id="964913at2"/>
<dbReference type="EMBL" id="QYUN01000002">
    <property type="protein sequence ID" value="RJG05719.1"/>
    <property type="molecule type" value="Genomic_DNA"/>
</dbReference>
<dbReference type="InterPro" id="IPR053147">
    <property type="entry name" value="Hsp_HslJ-like"/>
</dbReference>
<dbReference type="PROSITE" id="PS51257">
    <property type="entry name" value="PROKAR_LIPOPROTEIN"/>
    <property type="match status" value="1"/>
</dbReference>
<feature type="chain" id="PRO_5019397857" evidence="1">
    <location>
        <begin position="21"/>
        <end position="139"/>
    </location>
</feature>
<feature type="signal peptide" evidence="1">
    <location>
        <begin position="1"/>
        <end position="20"/>
    </location>
</feature>
<keyword evidence="1" id="KW-0732">Signal</keyword>
<evidence type="ECO:0000259" key="2">
    <source>
        <dbReference type="Pfam" id="PF03724"/>
    </source>
</evidence>
<dbReference type="RefSeq" id="WP_119737657.1">
    <property type="nucleotide sequence ID" value="NZ_QYUN01000002.1"/>
</dbReference>
<proteinExistence type="predicted"/>
<reference evidence="3 4" key="1">
    <citation type="submission" date="2018-09" db="EMBL/GenBank/DDBJ databases">
        <authorList>
            <person name="Zhu H."/>
        </authorList>
    </citation>
    <scope>NUCLEOTIDE SEQUENCE [LARGE SCALE GENOMIC DNA]</scope>
    <source>
        <strain evidence="3 4">K2R10-39</strain>
    </source>
</reference>
<dbReference type="PANTHER" id="PTHR35535">
    <property type="entry name" value="HEAT SHOCK PROTEIN HSLJ"/>
    <property type="match status" value="1"/>
</dbReference>
<evidence type="ECO:0000313" key="4">
    <source>
        <dbReference type="Proteomes" id="UP000285190"/>
    </source>
</evidence>
<dbReference type="PANTHER" id="PTHR35535:SF2">
    <property type="entry name" value="DUF306 DOMAIN-CONTAINING PROTEIN"/>
    <property type="match status" value="1"/>
</dbReference>
<feature type="domain" description="DUF306" evidence="2">
    <location>
        <begin position="25"/>
        <end position="134"/>
    </location>
</feature>
<evidence type="ECO:0000313" key="3">
    <source>
        <dbReference type="EMBL" id="RJG05719.1"/>
    </source>
</evidence>
<dbReference type="InterPro" id="IPR005184">
    <property type="entry name" value="DUF306_Meta_HslJ"/>
</dbReference>
<keyword evidence="4" id="KW-1185">Reference proteome</keyword>